<organism evidence="2 3">
    <name type="scientific">Paraclostridium benzoelyticum</name>
    <dbReference type="NCBI Taxonomy" id="1629550"/>
    <lineage>
        <taxon>Bacteria</taxon>
        <taxon>Bacillati</taxon>
        <taxon>Bacillota</taxon>
        <taxon>Clostridia</taxon>
        <taxon>Peptostreptococcales</taxon>
        <taxon>Peptostreptococcaceae</taxon>
        <taxon>Paraclostridium</taxon>
    </lineage>
</organism>
<comment type="caution">
    <text evidence="2">The sequence shown here is derived from an EMBL/GenBank/DDBJ whole genome shotgun (WGS) entry which is preliminary data.</text>
</comment>
<dbReference type="InterPro" id="IPR014198">
    <property type="entry name" value="Spore_III_AB"/>
</dbReference>
<dbReference type="PATRIC" id="fig|1629550.3.peg.77"/>
<accession>A0A0M3DK21</accession>
<name>A0A0M3DK21_9FIRM</name>
<evidence type="ECO:0000256" key="1">
    <source>
        <dbReference type="SAM" id="Phobius"/>
    </source>
</evidence>
<dbReference type="Proteomes" id="UP000034407">
    <property type="component" value="Unassembled WGS sequence"/>
</dbReference>
<dbReference type="PIRSF" id="PIRSF021435">
    <property type="entry name" value="SpoIIIAB"/>
    <property type="match status" value="1"/>
</dbReference>
<sequence length="173" mass="20134">MQIKIALISILVACSYLIGEYLYKAYTKRHKQLNELIRILEVMRMDLSFGLYTLEEIFYRIGENKEFSLGSFFKHMSIDLKEDNSKTLETILSKNADFMIKESYFQDKEVDELKKLILTLGKGDVYSQERMIDLSIENLKKLTTESKEDVEKKGIVYRKLSTIIGLVIGILLI</sequence>
<evidence type="ECO:0000313" key="2">
    <source>
        <dbReference type="EMBL" id="KKY02930.1"/>
    </source>
</evidence>
<evidence type="ECO:0000313" key="3">
    <source>
        <dbReference type="Proteomes" id="UP000034407"/>
    </source>
</evidence>
<dbReference type="RefSeq" id="WP_046821553.1">
    <property type="nucleotide sequence ID" value="NZ_LBBT01000013.1"/>
</dbReference>
<dbReference type="EMBL" id="LBBT01000013">
    <property type="protein sequence ID" value="KKY02930.1"/>
    <property type="molecule type" value="Genomic_DNA"/>
</dbReference>
<keyword evidence="3" id="KW-1185">Reference proteome</keyword>
<protein>
    <submittedName>
        <fullName evidence="2">Stage III sporulation protein AB</fullName>
    </submittedName>
</protein>
<dbReference type="AlphaFoldDB" id="A0A0M3DK21"/>
<dbReference type="OrthoDB" id="1750861at2"/>
<feature type="transmembrane region" description="Helical" evidence="1">
    <location>
        <begin position="6"/>
        <end position="23"/>
    </location>
</feature>
<dbReference type="Pfam" id="PF09548">
    <property type="entry name" value="Spore_III_AB"/>
    <property type="match status" value="1"/>
</dbReference>
<keyword evidence="1" id="KW-0812">Transmembrane</keyword>
<keyword evidence="1" id="KW-0472">Membrane</keyword>
<proteinExistence type="predicted"/>
<reference evidence="2 3" key="1">
    <citation type="submission" date="2015-04" db="EMBL/GenBank/DDBJ databases">
        <title>Microcin producing Clostridium sp. JC272T.</title>
        <authorList>
            <person name="Jyothsna T."/>
            <person name="Sasikala C."/>
            <person name="Ramana C."/>
        </authorList>
    </citation>
    <scope>NUCLEOTIDE SEQUENCE [LARGE SCALE GENOMIC DNA]</scope>
    <source>
        <strain evidence="2 3">JC272</strain>
    </source>
</reference>
<gene>
    <name evidence="2" type="ORF">VN21_00600</name>
</gene>
<keyword evidence="1" id="KW-1133">Transmembrane helix</keyword>